<dbReference type="GO" id="GO:0005737">
    <property type="term" value="C:cytoplasm"/>
    <property type="evidence" value="ECO:0007669"/>
    <property type="project" value="TreeGrafter"/>
</dbReference>
<feature type="compositionally biased region" description="Acidic residues" evidence="2">
    <location>
        <begin position="479"/>
        <end position="493"/>
    </location>
</feature>
<dbReference type="SMART" id="SM00156">
    <property type="entry name" value="PP2Ac"/>
    <property type="match status" value="1"/>
</dbReference>
<accession>A0A9W6XQC4</accession>
<dbReference type="PRINTS" id="PR00114">
    <property type="entry name" value="STPHPHTASE"/>
</dbReference>
<dbReference type="Pfam" id="PF00149">
    <property type="entry name" value="Metallophos"/>
    <property type="match status" value="1"/>
</dbReference>
<dbReference type="EMBL" id="BSXT01001503">
    <property type="protein sequence ID" value="GMF42948.1"/>
    <property type="molecule type" value="Genomic_DNA"/>
</dbReference>
<dbReference type="PANTHER" id="PTHR11668">
    <property type="entry name" value="SERINE/THREONINE PROTEIN PHOSPHATASE"/>
    <property type="match status" value="1"/>
</dbReference>
<feature type="region of interest" description="Disordered" evidence="2">
    <location>
        <begin position="465"/>
        <end position="535"/>
    </location>
</feature>
<dbReference type="EC" id="3.1.3.16" evidence="1"/>
<dbReference type="InterPro" id="IPR029052">
    <property type="entry name" value="Metallo-depent_PP-like"/>
</dbReference>
<sequence>MTDWMSTHRNFVTPLSTNDAAPRSSSAYQVSTATSTSSSAHTLVPTVYYITDTGVKPTGRIDRLGSIKSAQVLASLRPMPVATTGYVSVARRVLAALADPMMTTQPYLRPLQFAADLVEMSAQVGALLECEARCLDLSSPVYVFGDVHGNWTDLRFFAEHVWHLGLELTAGSFLFLGDYVDRGSSSLECTAYLFAYKLLHPGKVFLLRGNHETRAVNGLEAHYGSGCLLAQCKARFGAGEGGVVWHQLNNAFDRLPVAAVIDNDVFCVHGGIPRPMEGGEGLLESIAKLPTAASLDTLDTTYYADKPQLSMIADMIWGDPVRNEGVVGHNEAINNWRLDPRGYGKSPRGGVAVRFGARAIDAFLGQYGFSRILRAHEATREGLSFSNSARVITVFSTSKDHGMGDDASCGCVLVDNQHLRFFNRARGAGRNHRQQLFRRYIGTGISGSSWISRLSSELAPAHFSSVPGSLYQQRGSQDGEGDDDTDDECEESSNSDSLVHSSVGALRSSNLDRDGLTTHSFNRSSTEDNNQADDV</sequence>
<comment type="caution">
    <text evidence="4">The sequence shown here is derived from an EMBL/GenBank/DDBJ whole genome shotgun (WGS) entry which is preliminary data.</text>
</comment>
<evidence type="ECO:0000313" key="5">
    <source>
        <dbReference type="Proteomes" id="UP001165121"/>
    </source>
</evidence>
<feature type="compositionally biased region" description="Polar residues" evidence="2">
    <location>
        <begin position="517"/>
        <end position="529"/>
    </location>
</feature>
<dbReference type="Proteomes" id="UP001165121">
    <property type="component" value="Unassembled WGS sequence"/>
</dbReference>
<protein>
    <recommendedName>
        <fullName evidence="1">Serine/threonine-protein phosphatase</fullName>
        <ecNumber evidence="1">3.1.3.16</ecNumber>
    </recommendedName>
</protein>
<reference evidence="4" key="1">
    <citation type="submission" date="2023-04" db="EMBL/GenBank/DDBJ databases">
        <title>Phytophthora fragariaefolia NBRC 109709.</title>
        <authorList>
            <person name="Ichikawa N."/>
            <person name="Sato H."/>
            <person name="Tonouchi N."/>
        </authorList>
    </citation>
    <scope>NUCLEOTIDE SEQUENCE</scope>
    <source>
        <strain evidence="4">NBRC 109709</strain>
    </source>
</reference>
<organism evidence="4 5">
    <name type="scientific">Phytophthora fragariaefolia</name>
    <dbReference type="NCBI Taxonomy" id="1490495"/>
    <lineage>
        <taxon>Eukaryota</taxon>
        <taxon>Sar</taxon>
        <taxon>Stramenopiles</taxon>
        <taxon>Oomycota</taxon>
        <taxon>Peronosporomycetes</taxon>
        <taxon>Peronosporales</taxon>
        <taxon>Peronosporaceae</taxon>
        <taxon>Phytophthora</taxon>
    </lineage>
</organism>
<dbReference type="InterPro" id="IPR006186">
    <property type="entry name" value="Ser/Thr-sp_prot-phosphatase"/>
</dbReference>
<proteinExistence type="inferred from homology"/>
<dbReference type="GO" id="GO:0004722">
    <property type="term" value="F:protein serine/threonine phosphatase activity"/>
    <property type="evidence" value="ECO:0007669"/>
    <property type="project" value="UniProtKB-EC"/>
</dbReference>
<feature type="domain" description="Serine/threonine specific protein phosphatases" evidence="3">
    <location>
        <begin position="207"/>
        <end position="212"/>
    </location>
</feature>
<dbReference type="Gene3D" id="3.60.21.10">
    <property type="match status" value="1"/>
</dbReference>
<comment type="catalytic activity">
    <reaction evidence="1">
        <text>O-phospho-L-threonyl-[protein] + H2O = L-threonyl-[protein] + phosphate</text>
        <dbReference type="Rhea" id="RHEA:47004"/>
        <dbReference type="Rhea" id="RHEA-COMP:11060"/>
        <dbReference type="Rhea" id="RHEA-COMP:11605"/>
        <dbReference type="ChEBI" id="CHEBI:15377"/>
        <dbReference type="ChEBI" id="CHEBI:30013"/>
        <dbReference type="ChEBI" id="CHEBI:43474"/>
        <dbReference type="ChEBI" id="CHEBI:61977"/>
        <dbReference type="EC" id="3.1.3.16"/>
    </reaction>
</comment>
<dbReference type="PROSITE" id="PS00125">
    <property type="entry name" value="SER_THR_PHOSPHATASE"/>
    <property type="match status" value="1"/>
</dbReference>
<dbReference type="AlphaFoldDB" id="A0A9W6XQC4"/>
<gene>
    <name evidence="4" type="ORF">Pfra01_001428500</name>
</gene>
<keyword evidence="1" id="KW-0378">Hydrolase</keyword>
<dbReference type="PANTHER" id="PTHR11668:SF496">
    <property type="entry name" value="SERINE_THREONINE-PROTEIN PHOSPHATASE"/>
    <property type="match status" value="1"/>
</dbReference>
<evidence type="ECO:0000313" key="4">
    <source>
        <dbReference type="EMBL" id="GMF42948.1"/>
    </source>
</evidence>
<dbReference type="InterPro" id="IPR004843">
    <property type="entry name" value="Calcineurin-like_PHP"/>
</dbReference>
<keyword evidence="5" id="KW-1185">Reference proteome</keyword>
<name>A0A9W6XQC4_9STRA</name>
<evidence type="ECO:0000256" key="1">
    <source>
        <dbReference type="RuleBase" id="RU004273"/>
    </source>
</evidence>
<dbReference type="GO" id="GO:0005634">
    <property type="term" value="C:nucleus"/>
    <property type="evidence" value="ECO:0007669"/>
    <property type="project" value="TreeGrafter"/>
</dbReference>
<dbReference type="OrthoDB" id="256429at2759"/>
<dbReference type="CDD" id="cd00144">
    <property type="entry name" value="MPP_PPP_family"/>
    <property type="match status" value="1"/>
</dbReference>
<dbReference type="SUPFAM" id="SSF56300">
    <property type="entry name" value="Metallo-dependent phosphatases"/>
    <property type="match status" value="1"/>
</dbReference>
<comment type="similarity">
    <text evidence="1">Belongs to the PPP phosphatase family.</text>
</comment>
<evidence type="ECO:0000256" key="2">
    <source>
        <dbReference type="SAM" id="MobiDB-lite"/>
    </source>
</evidence>
<dbReference type="InterPro" id="IPR050341">
    <property type="entry name" value="PP1_catalytic_subunit"/>
</dbReference>
<evidence type="ECO:0000259" key="3">
    <source>
        <dbReference type="PROSITE" id="PS00125"/>
    </source>
</evidence>